<gene>
    <name evidence="14" type="ORF">A4U43_C01F29240</name>
</gene>
<evidence type="ECO:0000256" key="8">
    <source>
        <dbReference type="ARBA" id="ARBA00022786"/>
    </source>
</evidence>
<dbReference type="Gene3D" id="3.30.40.10">
    <property type="entry name" value="Zinc/RING finger domain, C3HC4 (zinc finger)"/>
    <property type="match status" value="1"/>
</dbReference>
<evidence type="ECO:0000256" key="12">
    <source>
        <dbReference type="SAM" id="MobiDB-lite"/>
    </source>
</evidence>
<dbReference type="CDD" id="cd16571">
    <property type="entry name" value="RING-HC_SIAHs"/>
    <property type="match status" value="1"/>
</dbReference>
<comment type="pathway">
    <text evidence="2">Protein modification; protein ubiquitination.</text>
</comment>
<dbReference type="GO" id="GO:0061630">
    <property type="term" value="F:ubiquitin protein ligase activity"/>
    <property type="evidence" value="ECO:0007669"/>
    <property type="project" value="UniProtKB-EC"/>
</dbReference>
<keyword evidence="5" id="KW-0808">Transferase</keyword>
<dbReference type="EMBL" id="CM007381">
    <property type="protein sequence ID" value="ONK81452.1"/>
    <property type="molecule type" value="Genomic_DNA"/>
</dbReference>
<dbReference type="InterPro" id="IPR013083">
    <property type="entry name" value="Znf_RING/FYVE/PHD"/>
</dbReference>
<dbReference type="UniPathway" id="UPA00143"/>
<dbReference type="PANTHER" id="PTHR46632:SF16">
    <property type="entry name" value="E3 UBIQUITIN-PROTEIN LIGASE SINA-LIKE 10"/>
    <property type="match status" value="1"/>
</dbReference>
<evidence type="ECO:0000256" key="2">
    <source>
        <dbReference type="ARBA" id="ARBA00004906"/>
    </source>
</evidence>
<dbReference type="GO" id="GO:0016567">
    <property type="term" value="P:protein ubiquitination"/>
    <property type="evidence" value="ECO:0007669"/>
    <property type="project" value="UniProtKB-UniPathway"/>
</dbReference>
<dbReference type="Proteomes" id="UP000243459">
    <property type="component" value="Chromosome 1"/>
</dbReference>
<keyword evidence="7 11" id="KW-0863">Zinc-finger</keyword>
<evidence type="ECO:0000256" key="5">
    <source>
        <dbReference type="ARBA" id="ARBA00022679"/>
    </source>
</evidence>
<dbReference type="AlphaFoldDB" id="A0A5P1FTN5"/>
<comment type="function">
    <text evidence="10">E3 ubiquitin-protein ligase that mediates ubiquitination and subsequent proteasomal degradation of target proteins. E3 ubiquitin ligases accept ubiquitin from an E2 ubiquitin-conjugating enzyme in the form of a thioester and then directly transfers the ubiquitin to targeted substrates. It probably triggers the ubiquitin-mediated degradation of different substrates.</text>
</comment>
<dbReference type="InterPro" id="IPR013010">
    <property type="entry name" value="Znf_SIAH"/>
</dbReference>
<dbReference type="InterPro" id="IPR044286">
    <property type="entry name" value="SINL_plant"/>
</dbReference>
<dbReference type="SUPFAM" id="SSF49599">
    <property type="entry name" value="TRAF domain-like"/>
    <property type="match status" value="1"/>
</dbReference>
<evidence type="ECO:0000256" key="4">
    <source>
        <dbReference type="ARBA" id="ARBA00012483"/>
    </source>
</evidence>
<evidence type="ECO:0000256" key="6">
    <source>
        <dbReference type="ARBA" id="ARBA00022723"/>
    </source>
</evidence>
<keyword evidence="6" id="KW-0479">Metal-binding</keyword>
<feature type="domain" description="SIAH-type" evidence="13">
    <location>
        <begin position="124"/>
        <end position="182"/>
    </location>
</feature>
<dbReference type="GO" id="GO:0008270">
    <property type="term" value="F:zinc ion binding"/>
    <property type="evidence" value="ECO:0007669"/>
    <property type="project" value="UniProtKB-KW"/>
</dbReference>
<evidence type="ECO:0000313" key="14">
    <source>
        <dbReference type="EMBL" id="ONK81452.1"/>
    </source>
</evidence>
<feature type="compositionally biased region" description="Polar residues" evidence="12">
    <location>
        <begin position="27"/>
        <end position="41"/>
    </location>
</feature>
<comment type="catalytic activity">
    <reaction evidence="1">
        <text>S-ubiquitinyl-[E2 ubiquitin-conjugating enzyme]-L-cysteine + [acceptor protein]-L-lysine = [E2 ubiquitin-conjugating enzyme]-L-cysteine + N(6)-ubiquitinyl-[acceptor protein]-L-lysine.</text>
        <dbReference type="EC" id="2.3.2.27"/>
    </reaction>
</comment>
<evidence type="ECO:0000256" key="7">
    <source>
        <dbReference type="ARBA" id="ARBA00022771"/>
    </source>
</evidence>
<evidence type="ECO:0000256" key="9">
    <source>
        <dbReference type="ARBA" id="ARBA00022833"/>
    </source>
</evidence>
<sequence>MARFSFGEEEEEENEMESRANNKRKGQSPTEGGNQNKSQKSAGDAEQLRSGIEDKMGGISVTIDPDALDCFICCEPLRPPLYQCVNGHVACRACSIKLPQNKCPNCSQAIDFTRCRFLEKIIESIKSPCCYSEHGCNKTLSYPEIFSHQETCVHAPCFCPIPKCTFSGTPEKISTHFRSHHESSAIDFQYGKQFKASLAKSEPYIVLPSENGLLFLLLNDKHDKGNNLSVACIRPGGSTGSDFVYELMVSNAESSLQLKASAINVRKWEGVYPSKVFLLVPQNFCSSYVDIVLNVCIKSG</sequence>
<dbReference type="Pfam" id="PF21362">
    <property type="entry name" value="Sina_RING"/>
    <property type="match status" value="1"/>
</dbReference>
<name>A0A5P1FTN5_ASPOF</name>
<dbReference type="Pfam" id="PF21361">
    <property type="entry name" value="Sina_ZnF"/>
    <property type="match status" value="1"/>
</dbReference>
<organism evidence="14 15">
    <name type="scientific">Asparagus officinalis</name>
    <name type="common">Garden asparagus</name>
    <dbReference type="NCBI Taxonomy" id="4686"/>
    <lineage>
        <taxon>Eukaryota</taxon>
        <taxon>Viridiplantae</taxon>
        <taxon>Streptophyta</taxon>
        <taxon>Embryophyta</taxon>
        <taxon>Tracheophyta</taxon>
        <taxon>Spermatophyta</taxon>
        <taxon>Magnoliopsida</taxon>
        <taxon>Liliopsida</taxon>
        <taxon>Asparagales</taxon>
        <taxon>Asparagaceae</taxon>
        <taxon>Asparagoideae</taxon>
        <taxon>Asparagus</taxon>
    </lineage>
</organism>
<evidence type="ECO:0000259" key="13">
    <source>
        <dbReference type="PROSITE" id="PS51081"/>
    </source>
</evidence>
<dbReference type="OrthoDB" id="4788989at2759"/>
<dbReference type="OMA" id="SCSYAKW"/>
<keyword evidence="9" id="KW-0862">Zinc</keyword>
<dbReference type="Gramene" id="ONK81452">
    <property type="protein sequence ID" value="ONK81452"/>
    <property type="gene ID" value="A4U43_C01F29240"/>
</dbReference>
<dbReference type="PANTHER" id="PTHR46632">
    <property type="entry name" value="E3 UBIQUITIN-PROTEIN LIGASE SINA-LIKE 4"/>
    <property type="match status" value="1"/>
</dbReference>
<feature type="region of interest" description="Disordered" evidence="12">
    <location>
        <begin position="1"/>
        <end position="46"/>
    </location>
</feature>
<keyword evidence="15" id="KW-1185">Reference proteome</keyword>
<dbReference type="InterPro" id="IPR049548">
    <property type="entry name" value="Sina-like_RING"/>
</dbReference>
<dbReference type="EC" id="2.3.2.27" evidence="4"/>
<evidence type="ECO:0000256" key="3">
    <source>
        <dbReference type="ARBA" id="ARBA00009119"/>
    </source>
</evidence>
<dbReference type="PROSITE" id="PS51081">
    <property type="entry name" value="ZF_SIAH"/>
    <property type="match status" value="1"/>
</dbReference>
<accession>A0A5P1FTN5</accession>
<keyword evidence="8" id="KW-0833">Ubl conjugation pathway</keyword>
<evidence type="ECO:0000256" key="11">
    <source>
        <dbReference type="PROSITE-ProRule" id="PRU00455"/>
    </source>
</evidence>
<protein>
    <recommendedName>
        <fullName evidence="4">RING-type E3 ubiquitin transferase</fullName>
        <ecNumber evidence="4">2.3.2.27</ecNumber>
    </recommendedName>
</protein>
<evidence type="ECO:0000313" key="15">
    <source>
        <dbReference type="Proteomes" id="UP000243459"/>
    </source>
</evidence>
<evidence type="ECO:0000256" key="10">
    <source>
        <dbReference type="ARBA" id="ARBA00024004"/>
    </source>
</evidence>
<comment type="similarity">
    <text evidence="3">Belongs to the SINA (Seven in absentia) family.</text>
</comment>
<proteinExistence type="inferred from homology"/>
<reference evidence="15" key="1">
    <citation type="journal article" date="2017" name="Nat. Commun.">
        <title>The asparagus genome sheds light on the origin and evolution of a young Y chromosome.</title>
        <authorList>
            <person name="Harkess A."/>
            <person name="Zhou J."/>
            <person name="Xu C."/>
            <person name="Bowers J.E."/>
            <person name="Van der Hulst R."/>
            <person name="Ayyampalayam S."/>
            <person name="Mercati F."/>
            <person name="Riccardi P."/>
            <person name="McKain M.R."/>
            <person name="Kakrana A."/>
            <person name="Tang H."/>
            <person name="Ray J."/>
            <person name="Groenendijk J."/>
            <person name="Arikit S."/>
            <person name="Mathioni S.M."/>
            <person name="Nakano M."/>
            <person name="Shan H."/>
            <person name="Telgmann-Rauber A."/>
            <person name="Kanno A."/>
            <person name="Yue Z."/>
            <person name="Chen H."/>
            <person name="Li W."/>
            <person name="Chen Y."/>
            <person name="Xu X."/>
            <person name="Zhang Y."/>
            <person name="Luo S."/>
            <person name="Chen H."/>
            <person name="Gao J."/>
            <person name="Mao Z."/>
            <person name="Pires J.C."/>
            <person name="Luo M."/>
            <person name="Kudrna D."/>
            <person name="Wing R.A."/>
            <person name="Meyers B.C."/>
            <person name="Yi K."/>
            <person name="Kong H."/>
            <person name="Lavrijsen P."/>
            <person name="Sunseri F."/>
            <person name="Falavigna A."/>
            <person name="Ye Y."/>
            <person name="Leebens-Mack J.H."/>
            <person name="Chen G."/>
        </authorList>
    </citation>
    <scope>NUCLEOTIDE SEQUENCE [LARGE SCALE GENOMIC DNA]</scope>
    <source>
        <strain evidence="15">cv. DH0086</strain>
    </source>
</reference>
<evidence type="ECO:0000256" key="1">
    <source>
        <dbReference type="ARBA" id="ARBA00000900"/>
    </source>
</evidence>